<evidence type="ECO:0000256" key="7">
    <source>
        <dbReference type="ARBA" id="ARBA00025549"/>
    </source>
</evidence>
<dbReference type="Gene3D" id="3.30.450.30">
    <property type="entry name" value="Dynein light chain 2a, cytoplasmic"/>
    <property type="match status" value="1"/>
</dbReference>
<dbReference type="GO" id="GO:0030833">
    <property type="term" value="P:regulation of actin filament polymerization"/>
    <property type="evidence" value="ECO:0007669"/>
    <property type="project" value="TreeGrafter"/>
</dbReference>
<dbReference type="PANTHER" id="PTHR13936:SF15">
    <property type="entry name" value="PROFILIN-2"/>
    <property type="match status" value="1"/>
</dbReference>
<dbReference type="PRINTS" id="PR01639">
    <property type="entry name" value="PROFILINMAML"/>
</dbReference>
<keyword evidence="11" id="KW-1185">Reference proteome</keyword>
<keyword evidence="3" id="KW-0963">Cytoplasm</keyword>
<evidence type="ECO:0000256" key="1">
    <source>
        <dbReference type="ARBA" id="ARBA00004245"/>
    </source>
</evidence>
<dbReference type="Proteomes" id="UP000694416">
    <property type="component" value="Unplaced"/>
</dbReference>
<dbReference type="InterPro" id="IPR005454">
    <property type="entry name" value="Profilin1/2/3_vertebrate"/>
</dbReference>
<dbReference type="GO" id="GO:0030036">
    <property type="term" value="P:actin cytoskeleton organization"/>
    <property type="evidence" value="ECO:0007669"/>
    <property type="project" value="InterPro"/>
</dbReference>
<dbReference type="FunFam" id="3.30.450.30:FF:000006">
    <property type="entry name" value="Profilin"/>
    <property type="match status" value="1"/>
</dbReference>
<dbReference type="InterPro" id="IPR036140">
    <property type="entry name" value="PFN_sf"/>
</dbReference>
<feature type="region of interest" description="Disordered" evidence="9">
    <location>
        <begin position="42"/>
        <end position="62"/>
    </location>
</feature>
<dbReference type="AlphaFoldDB" id="A0A8C9LJ48"/>
<dbReference type="GO" id="GO:0003779">
    <property type="term" value="F:actin binding"/>
    <property type="evidence" value="ECO:0007669"/>
    <property type="project" value="UniProtKB-KW"/>
</dbReference>
<dbReference type="GO" id="GO:0005856">
    <property type="term" value="C:cytoskeleton"/>
    <property type="evidence" value="ECO:0007669"/>
    <property type="project" value="UniProtKB-SubCell"/>
</dbReference>
<evidence type="ECO:0000256" key="2">
    <source>
        <dbReference type="ARBA" id="ARBA00010058"/>
    </source>
</evidence>
<organism evidence="10 11">
    <name type="scientific">Piliocolobus tephrosceles</name>
    <name type="common">Ugandan red Colobus</name>
    <dbReference type="NCBI Taxonomy" id="591936"/>
    <lineage>
        <taxon>Eukaryota</taxon>
        <taxon>Metazoa</taxon>
        <taxon>Chordata</taxon>
        <taxon>Craniata</taxon>
        <taxon>Vertebrata</taxon>
        <taxon>Euteleostomi</taxon>
        <taxon>Mammalia</taxon>
        <taxon>Eutheria</taxon>
        <taxon>Euarchontoglires</taxon>
        <taxon>Primates</taxon>
        <taxon>Haplorrhini</taxon>
        <taxon>Catarrhini</taxon>
        <taxon>Cercopithecidae</taxon>
        <taxon>Colobinae</taxon>
        <taxon>Piliocolobus</taxon>
    </lineage>
</organism>
<feature type="compositionally biased region" description="Pro residues" evidence="9">
    <location>
        <begin position="187"/>
        <end position="200"/>
    </location>
</feature>
<feature type="region of interest" description="Disordered" evidence="9">
    <location>
        <begin position="77"/>
        <end position="203"/>
    </location>
</feature>
<reference evidence="10" key="2">
    <citation type="submission" date="2025-09" db="UniProtKB">
        <authorList>
            <consortium name="Ensembl"/>
        </authorList>
    </citation>
    <scope>IDENTIFICATION</scope>
</reference>
<feature type="compositionally biased region" description="Pro residues" evidence="9">
    <location>
        <begin position="80"/>
        <end position="90"/>
    </location>
</feature>
<evidence type="ECO:0000256" key="5">
    <source>
        <dbReference type="ARBA" id="ARBA00023203"/>
    </source>
</evidence>
<dbReference type="SUPFAM" id="SSF55770">
    <property type="entry name" value="Profilin (actin-binding protein)"/>
    <property type="match status" value="1"/>
</dbReference>
<evidence type="ECO:0000256" key="4">
    <source>
        <dbReference type="ARBA" id="ARBA00022990"/>
    </source>
</evidence>
<evidence type="ECO:0000256" key="8">
    <source>
        <dbReference type="RuleBase" id="RU003909"/>
    </source>
</evidence>
<evidence type="ECO:0000313" key="10">
    <source>
        <dbReference type="Ensembl" id="ENSPTEP00000005000.1"/>
    </source>
</evidence>
<comment type="similarity">
    <text evidence="2 8">Belongs to the profilin family.</text>
</comment>
<feature type="compositionally biased region" description="Low complexity" evidence="9">
    <location>
        <begin position="132"/>
        <end position="146"/>
    </location>
</feature>
<dbReference type="Pfam" id="PF00235">
    <property type="entry name" value="Profilin"/>
    <property type="match status" value="1"/>
</dbReference>
<comment type="subcellular location">
    <subcellularLocation>
        <location evidence="1">Cytoplasm</location>
        <location evidence="1">Cytoskeleton</location>
    </subcellularLocation>
</comment>
<dbReference type="SMART" id="SM00392">
    <property type="entry name" value="PROF"/>
    <property type="match status" value="1"/>
</dbReference>
<proteinExistence type="inferred from homology"/>
<evidence type="ECO:0000256" key="9">
    <source>
        <dbReference type="SAM" id="MobiDB-lite"/>
    </source>
</evidence>
<evidence type="ECO:0000256" key="6">
    <source>
        <dbReference type="ARBA" id="ARBA00023212"/>
    </source>
</evidence>
<feature type="compositionally biased region" description="Low complexity" evidence="9">
    <location>
        <begin position="177"/>
        <end position="186"/>
    </location>
</feature>
<dbReference type="GO" id="GO:0032233">
    <property type="term" value="P:positive regulation of actin filament bundle assembly"/>
    <property type="evidence" value="ECO:0007669"/>
    <property type="project" value="TreeGrafter"/>
</dbReference>
<sequence length="366" mass="38577">DTKAQDSASWAADTEEKHIAARPRGSKASLRLLFLGCRERRGHPLRRPGVRRSAIRRNATAPARRLPHVAAVIVPERYPSAPPPQSPPALPGTLRARAPRKDRTHARARPAASPENGGRCGKEQPPPPPAQPLRSLPPLVSQPRGCGRPGGRARSEVRPSSLNPRPPSAAPRGGGRSVPAQSRLLPAPAPPSPAPPPPPATAAAAAAAAAALAAPRRPRCSAKGSKMAGWQSYVDNLMCDGCCQEAAIVGYCDAKYVWAATAGGVFQSITPIEIDMIVGKDREGFFTNGLTLGAKKCSVIRDSLYVDGDCTMDIRTKSQGGEPTYNVAVGRAGRVLVFVMGKEGVHGGGLNKKAYSMAKYLRDSGF</sequence>
<feature type="compositionally biased region" description="Basic residues" evidence="9">
    <location>
        <begin position="97"/>
        <end position="108"/>
    </location>
</feature>
<protein>
    <recommendedName>
        <fullName evidence="8">Profilin</fullName>
    </recommendedName>
</protein>
<dbReference type="InterPro" id="IPR005455">
    <property type="entry name" value="PFN_euk"/>
</dbReference>
<name>A0A8C9LJ48_9PRIM</name>
<dbReference type="GO" id="GO:0005737">
    <property type="term" value="C:cytoplasm"/>
    <property type="evidence" value="ECO:0007669"/>
    <property type="project" value="TreeGrafter"/>
</dbReference>
<keyword evidence="5 8" id="KW-0009">Actin-binding</keyword>
<keyword evidence="6" id="KW-0206">Cytoskeleton</keyword>
<dbReference type="PANTHER" id="PTHR13936">
    <property type="entry name" value="PROFILIN"/>
    <property type="match status" value="1"/>
</dbReference>
<comment type="function">
    <text evidence="7">Binds to actin and affects the structure of the cytoskeleton. At high concentrations, profilin prevents the polymerization of actin, whereas it enhances it at low concentrations. By binding to PIP2, it inhibits the formation of IP3 and DG.</text>
</comment>
<evidence type="ECO:0000256" key="3">
    <source>
        <dbReference type="ARBA" id="ARBA00022490"/>
    </source>
</evidence>
<keyword evidence="4" id="KW-0007">Acetylation</keyword>
<dbReference type="InterPro" id="IPR048278">
    <property type="entry name" value="PFN"/>
</dbReference>
<dbReference type="CDD" id="cd00148">
    <property type="entry name" value="PROF"/>
    <property type="match status" value="1"/>
</dbReference>
<feature type="compositionally biased region" description="Basic residues" evidence="9">
    <location>
        <begin position="42"/>
        <end position="55"/>
    </location>
</feature>
<evidence type="ECO:0000313" key="11">
    <source>
        <dbReference type="Proteomes" id="UP000694416"/>
    </source>
</evidence>
<dbReference type="Ensembl" id="ENSPTET00000007715.1">
    <property type="protein sequence ID" value="ENSPTEP00000005000.1"/>
    <property type="gene ID" value="ENSPTEG00000005811.1"/>
</dbReference>
<accession>A0A8C9LJ48</accession>
<feature type="region of interest" description="Disordered" evidence="9">
    <location>
        <begin position="1"/>
        <end position="27"/>
    </location>
</feature>
<reference evidence="10" key="1">
    <citation type="submission" date="2025-08" db="UniProtKB">
        <authorList>
            <consortium name="Ensembl"/>
        </authorList>
    </citation>
    <scope>IDENTIFICATION</scope>
</reference>